<evidence type="ECO:0000313" key="6">
    <source>
        <dbReference type="Proteomes" id="UP000037643"/>
    </source>
</evidence>
<dbReference type="Pfam" id="PF00441">
    <property type="entry name" value="Acyl-CoA_dh_1"/>
    <property type="match status" value="1"/>
</dbReference>
<keyword evidence="1" id="KW-0285">Flavoprotein</keyword>
<evidence type="ECO:0000259" key="4">
    <source>
        <dbReference type="Pfam" id="PF00441"/>
    </source>
</evidence>
<keyword evidence="3" id="KW-0560">Oxidoreductase</keyword>
<evidence type="ECO:0000313" key="5">
    <source>
        <dbReference type="EMBL" id="AKM07724.1"/>
    </source>
</evidence>
<dbReference type="PANTHER" id="PTHR43884:SF20">
    <property type="entry name" value="ACYL-COA DEHYDROGENASE FADE28"/>
    <property type="match status" value="1"/>
</dbReference>
<protein>
    <submittedName>
        <fullName evidence="5">Acyl-CoA dehydrogenase</fullName>
    </submittedName>
</protein>
<dbReference type="GO" id="GO:0003995">
    <property type="term" value="F:acyl-CoA dehydrogenase activity"/>
    <property type="evidence" value="ECO:0007669"/>
    <property type="project" value="TreeGrafter"/>
</dbReference>
<dbReference type="KEGG" id="amx:AM2010_1657"/>
<accession>A0A0G3XAU8</accession>
<evidence type="ECO:0000256" key="2">
    <source>
        <dbReference type="ARBA" id="ARBA00022827"/>
    </source>
</evidence>
<organism evidence="5 6">
    <name type="scientific">Pelagerythrobacter marensis</name>
    <dbReference type="NCBI Taxonomy" id="543877"/>
    <lineage>
        <taxon>Bacteria</taxon>
        <taxon>Pseudomonadati</taxon>
        <taxon>Pseudomonadota</taxon>
        <taxon>Alphaproteobacteria</taxon>
        <taxon>Sphingomonadales</taxon>
        <taxon>Erythrobacteraceae</taxon>
        <taxon>Pelagerythrobacter</taxon>
    </lineage>
</organism>
<gene>
    <name evidence="5" type="ORF">AM2010_1657</name>
</gene>
<dbReference type="AlphaFoldDB" id="A0A0G3XAU8"/>
<evidence type="ECO:0000256" key="3">
    <source>
        <dbReference type="ARBA" id="ARBA00023002"/>
    </source>
</evidence>
<dbReference type="PANTHER" id="PTHR43884">
    <property type="entry name" value="ACYL-COA DEHYDROGENASE"/>
    <property type="match status" value="1"/>
</dbReference>
<dbReference type="EMBL" id="CP011805">
    <property type="protein sequence ID" value="AKM07724.1"/>
    <property type="molecule type" value="Genomic_DNA"/>
</dbReference>
<dbReference type="Proteomes" id="UP000037643">
    <property type="component" value="Chromosome"/>
</dbReference>
<evidence type="ECO:0000256" key="1">
    <source>
        <dbReference type="ARBA" id="ARBA00022630"/>
    </source>
</evidence>
<dbReference type="RefSeq" id="WP_053044014.1">
    <property type="nucleotide sequence ID" value="NZ_CP011805.1"/>
</dbReference>
<sequence>MDETSAIVFETAERLLADLAERAGPWESMPENAYAAGWATIEESGLTLALVAGEQGGLGLPLTDGMELVRIAGRHHGPWPLVDTMLARRFAAEDGARAGTGPVAVDGLGELAAHQRDLAALARACQMAGALEAVLEMSIRHVEERSQFGRPLARFQAIQHSLATLAGEVAAGRAAADFACQRVEGDNADLPLAIGIARARVGEAASRATAIAHQLHGAIGYTREHRLHRYTTALWRWRDEFGTQAWWTRRVGRAVIGEGADGFWPMVTAA</sequence>
<feature type="domain" description="Acyl-CoA dehydrogenase/oxidase C-terminal" evidence="4">
    <location>
        <begin position="120"/>
        <end position="233"/>
    </location>
</feature>
<reference evidence="5 6" key="1">
    <citation type="submission" date="2015-06" db="EMBL/GenBank/DDBJ databases">
        <authorList>
            <person name="Kim K.M."/>
        </authorList>
    </citation>
    <scope>NUCLEOTIDE SEQUENCE [LARGE SCALE GENOMIC DNA]</scope>
    <source>
        <strain evidence="5 6">KCTC 22370</strain>
    </source>
</reference>
<keyword evidence="6" id="KW-1185">Reference proteome</keyword>
<name>A0A0G3XAU8_9SPHN</name>
<dbReference type="PATRIC" id="fig|543877.4.peg.1683"/>
<dbReference type="OrthoDB" id="2450120at2"/>
<dbReference type="SUPFAM" id="SSF47203">
    <property type="entry name" value="Acyl-CoA dehydrogenase C-terminal domain-like"/>
    <property type="match status" value="1"/>
</dbReference>
<dbReference type="InterPro" id="IPR036250">
    <property type="entry name" value="AcylCo_DH-like_C"/>
</dbReference>
<proteinExistence type="predicted"/>
<dbReference type="Gene3D" id="1.20.140.10">
    <property type="entry name" value="Butyryl-CoA Dehydrogenase, subunit A, domain 3"/>
    <property type="match status" value="1"/>
</dbReference>
<dbReference type="STRING" id="543877.AM2010_1657"/>
<keyword evidence="2" id="KW-0274">FAD</keyword>
<dbReference type="InterPro" id="IPR009075">
    <property type="entry name" value="AcylCo_DH/oxidase_C"/>
</dbReference>